<organism evidence="2 3">
    <name type="scientific">Effrenium voratum</name>
    <dbReference type="NCBI Taxonomy" id="2562239"/>
    <lineage>
        <taxon>Eukaryota</taxon>
        <taxon>Sar</taxon>
        <taxon>Alveolata</taxon>
        <taxon>Dinophyceae</taxon>
        <taxon>Suessiales</taxon>
        <taxon>Symbiodiniaceae</taxon>
        <taxon>Effrenium</taxon>
    </lineage>
</organism>
<evidence type="ECO:0000256" key="1">
    <source>
        <dbReference type="SAM" id="MobiDB-lite"/>
    </source>
</evidence>
<keyword evidence="3" id="KW-1185">Reference proteome</keyword>
<dbReference type="AlphaFoldDB" id="A0AA36IUZ0"/>
<evidence type="ECO:0000313" key="2">
    <source>
        <dbReference type="EMBL" id="CAJ1393391.1"/>
    </source>
</evidence>
<dbReference type="EMBL" id="CAUJNA010002557">
    <property type="protein sequence ID" value="CAJ1393391.1"/>
    <property type="molecule type" value="Genomic_DNA"/>
</dbReference>
<feature type="region of interest" description="Disordered" evidence="1">
    <location>
        <begin position="16"/>
        <end position="89"/>
    </location>
</feature>
<protein>
    <submittedName>
        <fullName evidence="2">Uncharacterized protein</fullName>
    </submittedName>
</protein>
<dbReference type="Proteomes" id="UP001178507">
    <property type="component" value="Unassembled WGS sequence"/>
</dbReference>
<feature type="compositionally biased region" description="Basic residues" evidence="1">
    <location>
        <begin position="39"/>
        <end position="52"/>
    </location>
</feature>
<name>A0AA36IUZ0_9DINO</name>
<feature type="compositionally biased region" description="Basic and acidic residues" evidence="1">
    <location>
        <begin position="18"/>
        <end position="30"/>
    </location>
</feature>
<accession>A0AA36IUZ0</accession>
<evidence type="ECO:0000313" key="3">
    <source>
        <dbReference type="Proteomes" id="UP001178507"/>
    </source>
</evidence>
<proteinExistence type="predicted"/>
<sequence>MDDLAARRLFLHALPPGLREEGGGEVEVKLLPRTGPRPSRSRSRSKSGRSGRSKSSSSPGVEVRLAPRQGRPATAQAAPAARLLRRELR</sequence>
<gene>
    <name evidence="2" type="ORF">EVOR1521_LOCUS18268</name>
</gene>
<reference evidence="2" key="1">
    <citation type="submission" date="2023-08" db="EMBL/GenBank/DDBJ databases">
        <authorList>
            <person name="Chen Y."/>
            <person name="Shah S."/>
            <person name="Dougan E. K."/>
            <person name="Thang M."/>
            <person name="Chan C."/>
        </authorList>
    </citation>
    <scope>NUCLEOTIDE SEQUENCE</scope>
</reference>
<feature type="compositionally biased region" description="Low complexity" evidence="1">
    <location>
        <begin position="53"/>
        <end position="82"/>
    </location>
</feature>
<comment type="caution">
    <text evidence="2">The sequence shown here is derived from an EMBL/GenBank/DDBJ whole genome shotgun (WGS) entry which is preliminary data.</text>
</comment>